<protein>
    <recommendedName>
        <fullName evidence="3">Chemotaxis protein</fullName>
    </recommendedName>
</protein>
<name>A0ABU2M307_9ACTN</name>
<gene>
    <name evidence="1" type="ORF">RM479_01130</name>
</gene>
<keyword evidence="2" id="KW-1185">Reference proteome</keyword>
<accession>A0ABU2M307</accession>
<organism evidence="1 2">
    <name type="scientific">Nocardiopsis lambiniae</name>
    <dbReference type="NCBI Taxonomy" id="3075539"/>
    <lineage>
        <taxon>Bacteria</taxon>
        <taxon>Bacillati</taxon>
        <taxon>Actinomycetota</taxon>
        <taxon>Actinomycetes</taxon>
        <taxon>Streptosporangiales</taxon>
        <taxon>Nocardiopsidaceae</taxon>
        <taxon>Nocardiopsis</taxon>
    </lineage>
</organism>
<dbReference type="RefSeq" id="WP_311509797.1">
    <property type="nucleotide sequence ID" value="NZ_JAVREP010000001.1"/>
</dbReference>
<reference evidence="2" key="1">
    <citation type="submission" date="2023-07" db="EMBL/GenBank/DDBJ databases">
        <title>30 novel species of actinomycetes from the DSMZ collection.</title>
        <authorList>
            <person name="Nouioui I."/>
        </authorList>
    </citation>
    <scope>NUCLEOTIDE SEQUENCE [LARGE SCALE GENOMIC DNA]</scope>
    <source>
        <strain evidence="2">DSM 44743</strain>
    </source>
</reference>
<sequence>MVDWAAAATAGATAIATAAGTGLWQDLHTRLKGWLDNLGERKAERALLRLEATRAEIEAAPEDTAVRENAEARWRERFEDFLDELEPAERDALARELLTLADAVLDKAAQTGVVAGDGGLAVGGDLTVKARDQGIAVANNQGGINIGANPPRPGAEKKA</sequence>
<evidence type="ECO:0000313" key="1">
    <source>
        <dbReference type="EMBL" id="MDT0327007.1"/>
    </source>
</evidence>
<evidence type="ECO:0008006" key="3">
    <source>
        <dbReference type="Google" id="ProtNLM"/>
    </source>
</evidence>
<proteinExistence type="predicted"/>
<comment type="caution">
    <text evidence="1">The sequence shown here is derived from an EMBL/GenBank/DDBJ whole genome shotgun (WGS) entry which is preliminary data.</text>
</comment>
<evidence type="ECO:0000313" key="2">
    <source>
        <dbReference type="Proteomes" id="UP001183390"/>
    </source>
</evidence>
<dbReference type="Proteomes" id="UP001183390">
    <property type="component" value="Unassembled WGS sequence"/>
</dbReference>
<dbReference type="EMBL" id="JAVREP010000001">
    <property type="protein sequence ID" value="MDT0327007.1"/>
    <property type="molecule type" value="Genomic_DNA"/>
</dbReference>